<proteinExistence type="predicted"/>
<evidence type="ECO:0000313" key="3">
    <source>
        <dbReference type="Proteomes" id="UP001443914"/>
    </source>
</evidence>
<dbReference type="Proteomes" id="UP001443914">
    <property type="component" value="Unassembled WGS sequence"/>
</dbReference>
<dbReference type="EMBL" id="JBDFQZ010000009">
    <property type="protein sequence ID" value="KAK9689051.1"/>
    <property type="molecule type" value="Genomic_DNA"/>
</dbReference>
<dbReference type="InterPro" id="IPR005162">
    <property type="entry name" value="Retrotrans_gag_dom"/>
</dbReference>
<dbReference type="InterPro" id="IPR043502">
    <property type="entry name" value="DNA/RNA_pol_sf"/>
</dbReference>
<dbReference type="Gene3D" id="3.10.10.10">
    <property type="entry name" value="HIV Type 1 Reverse Transcriptase, subunit A, domain 1"/>
    <property type="match status" value="1"/>
</dbReference>
<reference evidence="2" key="1">
    <citation type="submission" date="2024-03" db="EMBL/GenBank/DDBJ databases">
        <title>WGS assembly of Saponaria officinalis var. Norfolk2.</title>
        <authorList>
            <person name="Jenkins J."/>
            <person name="Shu S."/>
            <person name="Grimwood J."/>
            <person name="Barry K."/>
            <person name="Goodstein D."/>
            <person name="Schmutz J."/>
            <person name="Leebens-Mack J."/>
            <person name="Osbourn A."/>
        </authorList>
    </citation>
    <scope>NUCLEOTIDE SEQUENCE [LARGE SCALE GENOMIC DNA]</scope>
    <source>
        <strain evidence="2">JIC</strain>
    </source>
</reference>
<gene>
    <name evidence="2" type="ORF">RND81_09G031600</name>
</gene>
<dbReference type="Gene3D" id="2.40.70.10">
    <property type="entry name" value="Acid Proteases"/>
    <property type="match status" value="1"/>
</dbReference>
<protein>
    <recommendedName>
        <fullName evidence="1">Retrotransposon gag domain-containing protein</fullName>
    </recommendedName>
</protein>
<name>A0AAW1IGW6_SAPOF</name>
<dbReference type="PANTHER" id="PTHR33067">
    <property type="entry name" value="RNA-DIRECTED DNA POLYMERASE-RELATED"/>
    <property type="match status" value="1"/>
</dbReference>
<feature type="domain" description="Retrotransposon gag" evidence="1">
    <location>
        <begin position="27"/>
        <end position="117"/>
    </location>
</feature>
<evidence type="ECO:0000313" key="2">
    <source>
        <dbReference type="EMBL" id="KAK9689051.1"/>
    </source>
</evidence>
<dbReference type="SUPFAM" id="SSF56672">
    <property type="entry name" value="DNA/RNA polymerases"/>
    <property type="match status" value="1"/>
</dbReference>
<dbReference type="Pfam" id="PF03732">
    <property type="entry name" value="Retrotrans_gag"/>
    <property type="match status" value="1"/>
</dbReference>
<organism evidence="2 3">
    <name type="scientific">Saponaria officinalis</name>
    <name type="common">Common soapwort</name>
    <name type="synonym">Lychnis saponaria</name>
    <dbReference type="NCBI Taxonomy" id="3572"/>
    <lineage>
        <taxon>Eukaryota</taxon>
        <taxon>Viridiplantae</taxon>
        <taxon>Streptophyta</taxon>
        <taxon>Embryophyta</taxon>
        <taxon>Tracheophyta</taxon>
        <taxon>Spermatophyta</taxon>
        <taxon>Magnoliopsida</taxon>
        <taxon>eudicotyledons</taxon>
        <taxon>Gunneridae</taxon>
        <taxon>Pentapetalae</taxon>
        <taxon>Caryophyllales</taxon>
        <taxon>Caryophyllaceae</taxon>
        <taxon>Caryophylleae</taxon>
        <taxon>Saponaria</taxon>
    </lineage>
</organism>
<accession>A0AAW1IGW6</accession>
<comment type="caution">
    <text evidence="2">The sequence shown here is derived from an EMBL/GenBank/DDBJ whole genome shotgun (WGS) entry which is preliminary data.</text>
</comment>
<dbReference type="InterPro" id="IPR021109">
    <property type="entry name" value="Peptidase_aspartic_dom_sf"/>
</dbReference>
<evidence type="ECO:0000259" key="1">
    <source>
        <dbReference type="Pfam" id="PF03732"/>
    </source>
</evidence>
<keyword evidence="3" id="KW-1185">Reference proteome</keyword>
<dbReference type="AlphaFoldDB" id="A0AAW1IGW6"/>
<dbReference type="PANTHER" id="PTHR33067:SF15">
    <property type="entry name" value="RNA-DIRECTED DNA POLYMERASE"/>
    <property type="match status" value="1"/>
</dbReference>
<dbReference type="CDD" id="cd00303">
    <property type="entry name" value="retropepsin_like"/>
    <property type="match status" value="1"/>
</dbReference>
<sequence length="875" mass="99160">MHLIAFDLTCSSMECEGVISDDIKLRAFPFSLEGTAKEWLFYLPSGLITSWDELKIAFLEKFQPASRVASIRKEISGIKQGRDESLCEYWERFKRLCASCPQHQISEQLLLIYFYEGQLTKDRCYIDAASGGMLAEKTATEARALINNMALNTQQFGSRKEVGDVNGINNVDFAFLKDQMQENAQQIATLTTLVSKIVFDQSKPSVCAVTSDMMCADTACQPFMTTNSEHVNALGGYNNQQMKYDPFSNTYNEDWKDYPNFRYVSGPRPQQSFQNNFRQQHSQPSTSLEEMMKQLTTTVSQVHSQSVSYQQKTDSHLQQLDSQMGQICTTLSNIQTTLGSKLPAQLIPNPKESAQVATLRSGKVLRELETNKIEIEKELEVQPLERPEAVKVQKNHKDKTLKSDLNVSTFKDPPPFPARFTKTKKIELENEILETFRKVELNIPLLDAIKQIPKYEIFLKELCTNKRNIKNAEKISIGENVSALIQRKVPPKCNDPGMFTIPCTIGSSKFERYMLDLGASINIMPKSVYESLHGGELVENDVMIQLADRSYAYPLGILEDVLVQVGDLVFPADFYILDMGDSRDSTNVTLFLGRPFLKTSRAKIDVHNGILSLEFDGEVITFNIFDAMKCSDKINSVCAVDYIDIIDWIVQEIFDNDHAVKFYAADDALPPRSDVADLRSLEAGQKTTTFVLPLESQKLVPSVVKAPELELKPLPDNLKYAFLGVDKTFPVIIFSGLSDKQEEKLLEVLREHKEAIGWTLADIKGISPTLCMHRIFLEKDAKPSREPRRRLNPSMLEVVKKEMVKWRDAEVIYPISDSEWVSLIRVVPKKSGITVVENAKGELVPTRVSNGWRVCIDYRKLNKATKKDHFPLPFY</sequence>